<organism evidence="1 2">
    <name type="scientific">Snodgrassella alvi</name>
    <dbReference type="NCBI Taxonomy" id="1196083"/>
    <lineage>
        <taxon>Bacteria</taxon>
        <taxon>Pseudomonadati</taxon>
        <taxon>Pseudomonadota</taxon>
        <taxon>Betaproteobacteria</taxon>
        <taxon>Neisseriales</taxon>
        <taxon>Neisseriaceae</taxon>
        <taxon>Snodgrassella</taxon>
    </lineage>
</organism>
<comment type="caution">
    <text evidence="1">The sequence shown here is derived from an EMBL/GenBank/DDBJ whole genome shotgun (WGS) entry which is preliminary data.</text>
</comment>
<protein>
    <submittedName>
        <fullName evidence="1">Uncharacterized protein</fullName>
    </submittedName>
</protein>
<name>A0A2N9XC84_9NEIS</name>
<proteinExistence type="predicted"/>
<accession>A0A2N9XC84</accession>
<dbReference type="Proteomes" id="UP000229970">
    <property type="component" value="Unassembled WGS sequence"/>
</dbReference>
<evidence type="ECO:0000313" key="1">
    <source>
        <dbReference type="EMBL" id="PIT44257.1"/>
    </source>
</evidence>
<evidence type="ECO:0000313" key="2">
    <source>
        <dbReference type="Proteomes" id="UP000229970"/>
    </source>
</evidence>
<dbReference type="EMBL" id="MEIP01000027">
    <property type="protein sequence ID" value="PIT44257.1"/>
    <property type="molecule type" value="Genomic_DNA"/>
</dbReference>
<reference evidence="1 2" key="1">
    <citation type="journal article" date="2017" name="MBio">
        <title>Type VI secretion-mediated competition in the bee gut microbiome.</title>
        <authorList>
            <person name="Steele M.I."/>
            <person name="Kwong W.K."/>
            <person name="Powell J.E."/>
            <person name="Whiteley M."/>
            <person name="Moran N.A."/>
        </authorList>
    </citation>
    <scope>NUCLEOTIDE SEQUENCE [LARGE SCALE GENOMIC DNA]</scope>
    <source>
        <strain evidence="1 2">Ruf1-X</strain>
    </source>
</reference>
<dbReference type="AlphaFoldDB" id="A0A2N9XC84"/>
<sequence>MATYKYFVYGESDKLYEFESVWECDFNNQDSLKLLAEKMAEDYHYNYDGGWNENSFIEITILNGTQELATFDVDIEYVPTFSAYRIDDD</sequence>
<dbReference type="RefSeq" id="WP_100139472.1">
    <property type="nucleotide sequence ID" value="NZ_MEIP01000027.1"/>
</dbReference>
<gene>
    <name evidence="1" type="ORF">BHC46_10755</name>
</gene>